<keyword evidence="3" id="KW-1185">Reference proteome</keyword>
<dbReference type="EMBL" id="VUJU01003370">
    <property type="protein sequence ID" value="KAF0758144.1"/>
    <property type="molecule type" value="Genomic_DNA"/>
</dbReference>
<organism evidence="2 3">
    <name type="scientific">Aphis craccivora</name>
    <name type="common">Cowpea aphid</name>
    <dbReference type="NCBI Taxonomy" id="307492"/>
    <lineage>
        <taxon>Eukaryota</taxon>
        <taxon>Metazoa</taxon>
        <taxon>Ecdysozoa</taxon>
        <taxon>Arthropoda</taxon>
        <taxon>Hexapoda</taxon>
        <taxon>Insecta</taxon>
        <taxon>Pterygota</taxon>
        <taxon>Neoptera</taxon>
        <taxon>Paraneoptera</taxon>
        <taxon>Hemiptera</taxon>
        <taxon>Sternorrhyncha</taxon>
        <taxon>Aphidomorpha</taxon>
        <taxon>Aphidoidea</taxon>
        <taxon>Aphididae</taxon>
        <taxon>Aphidini</taxon>
        <taxon>Aphis</taxon>
        <taxon>Aphis</taxon>
    </lineage>
</organism>
<protein>
    <submittedName>
        <fullName evidence="2">Myb/SANT-like DNA-binding domain-containing protein 3</fullName>
    </submittedName>
</protein>
<dbReference type="Proteomes" id="UP000478052">
    <property type="component" value="Unassembled WGS sequence"/>
</dbReference>
<reference evidence="2 3" key="1">
    <citation type="submission" date="2019-08" db="EMBL/GenBank/DDBJ databases">
        <title>Whole genome of Aphis craccivora.</title>
        <authorList>
            <person name="Voronova N.V."/>
            <person name="Shulinski R.S."/>
            <person name="Bandarenka Y.V."/>
            <person name="Zhorov D.G."/>
            <person name="Warner D."/>
        </authorList>
    </citation>
    <scope>NUCLEOTIDE SEQUENCE [LARGE SCALE GENOMIC DNA]</scope>
    <source>
        <strain evidence="2">180601</strain>
        <tissue evidence="2">Whole Body</tissue>
    </source>
</reference>
<sequence>MHIKRKGRNRMQKKKQTNLATGIKKTQLGKELLLISNTHLGANSIGDSKCTHRFWEVEKAKCRKEFAREREEHMETEGGPEKKKF</sequence>
<accession>A0A6G0YLG2</accession>
<evidence type="ECO:0000256" key="1">
    <source>
        <dbReference type="SAM" id="MobiDB-lite"/>
    </source>
</evidence>
<proteinExistence type="predicted"/>
<comment type="caution">
    <text evidence="2">The sequence shown here is derived from an EMBL/GenBank/DDBJ whole genome shotgun (WGS) entry which is preliminary data.</text>
</comment>
<name>A0A6G0YLG2_APHCR</name>
<dbReference type="GO" id="GO:0003677">
    <property type="term" value="F:DNA binding"/>
    <property type="evidence" value="ECO:0007669"/>
    <property type="project" value="UniProtKB-KW"/>
</dbReference>
<feature type="compositionally biased region" description="Basic residues" evidence="1">
    <location>
        <begin position="1"/>
        <end position="16"/>
    </location>
</feature>
<dbReference type="AlphaFoldDB" id="A0A6G0YLG2"/>
<evidence type="ECO:0000313" key="2">
    <source>
        <dbReference type="EMBL" id="KAF0758144.1"/>
    </source>
</evidence>
<gene>
    <name evidence="2" type="ORF">FWK35_00020757</name>
</gene>
<feature type="region of interest" description="Disordered" evidence="1">
    <location>
        <begin position="1"/>
        <end position="23"/>
    </location>
</feature>
<evidence type="ECO:0000313" key="3">
    <source>
        <dbReference type="Proteomes" id="UP000478052"/>
    </source>
</evidence>
<keyword evidence="2" id="KW-0238">DNA-binding</keyword>